<name>A0ABY8BJD0_9BURK</name>
<gene>
    <name evidence="2" type="ORF">PX653_06180</name>
</gene>
<reference evidence="2 3" key="1">
    <citation type="submission" date="2023-02" db="EMBL/GenBank/DDBJ databases">
        <title>Gemone sequence of Telluria chitinolytica ACM 3522T.</title>
        <authorList>
            <person name="Frediansyah A."/>
            <person name="Miess H."/>
            <person name="Gross H."/>
        </authorList>
    </citation>
    <scope>NUCLEOTIDE SEQUENCE [LARGE SCALE GENOMIC DNA]</scope>
    <source>
        <strain evidence="2 3">ACM 3522</strain>
    </source>
</reference>
<keyword evidence="3" id="KW-1185">Reference proteome</keyword>
<dbReference type="Proteomes" id="UP001216510">
    <property type="component" value="Chromosome"/>
</dbReference>
<organism evidence="2 3">
    <name type="scientific">Pseudoduganella chitinolytica</name>
    <dbReference type="NCBI Taxonomy" id="34070"/>
    <lineage>
        <taxon>Bacteria</taxon>
        <taxon>Pseudomonadati</taxon>
        <taxon>Pseudomonadota</taxon>
        <taxon>Betaproteobacteria</taxon>
        <taxon>Burkholderiales</taxon>
        <taxon>Oxalobacteraceae</taxon>
        <taxon>Telluria group</taxon>
        <taxon>Pseudoduganella</taxon>
    </lineage>
</organism>
<dbReference type="PANTHER" id="PTHR31630">
    <property type="entry name" value="PHYTANOYL-COA DIOXYGENASE-RELATED-RELATED"/>
    <property type="match status" value="1"/>
</dbReference>
<proteinExistence type="predicted"/>
<protein>
    <submittedName>
        <fullName evidence="2">Phytanoyl-CoA dioxygenase family protein</fullName>
    </submittedName>
</protein>
<dbReference type="EMBL" id="CP119083">
    <property type="protein sequence ID" value="WEF34359.1"/>
    <property type="molecule type" value="Genomic_DNA"/>
</dbReference>
<evidence type="ECO:0000313" key="2">
    <source>
        <dbReference type="EMBL" id="WEF34359.1"/>
    </source>
</evidence>
<keyword evidence="2" id="KW-0223">Dioxygenase</keyword>
<dbReference type="SUPFAM" id="SSF51197">
    <property type="entry name" value="Clavaminate synthase-like"/>
    <property type="match status" value="1"/>
</dbReference>
<evidence type="ECO:0000256" key="1">
    <source>
        <dbReference type="SAM" id="MobiDB-lite"/>
    </source>
</evidence>
<dbReference type="PANTHER" id="PTHR31630:SF6">
    <property type="entry name" value="PHYTANOYL-COA DIOXYGENASE-RELATED"/>
    <property type="match status" value="1"/>
</dbReference>
<dbReference type="Gene3D" id="2.60.120.620">
    <property type="entry name" value="q2cbj1_9rhob like domain"/>
    <property type="match status" value="1"/>
</dbReference>
<feature type="region of interest" description="Disordered" evidence="1">
    <location>
        <begin position="1"/>
        <end position="29"/>
    </location>
</feature>
<dbReference type="InterPro" id="IPR008775">
    <property type="entry name" value="Phytyl_CoA_dOase-like"/>
</dbReference>
<keyword evidence="2" id="KW-0560">Oxidoreductase</keyword>
<accession>A0ABY8BJD0</accession>
<dbReference type="GO" id="GO:0051213">
    <property type="term" value="F:dioxygenase activity"/>
    <property type="evidence" value="ECO:0007669"/>
    <property type="project" value="UniProtKB-KW"/>
</dbReference>
<dbReference type="RefSeq" id="WP_277417038.1">
    <property type="nucleotide sequence ID" value="NZ_CP119083.1"/>
</dbReference>
<sequence length="325" mass="37198">MSGTIDSIDTIGKHSIGERNPSTVGAGVPRLATRGERPLRVLSEDDWRHWEDNGYVVVRDAVPRAVVERIEALVWEFEEMDPADPRTWYPPDKVALRRTELSYNAGMVELYHHQLLWDARQSPRVHGAFADIWGTPELWVSIDRVNLNLPPEPGFAFKGFMHYDYDPDGAADSVQGVLSIGDQLDPELGGFCCIPQLFRDYPAWRARQPADWDWYRPDVAGLPIERVPLAKGDLLIFNSRLCHGIRQNVSRDRARIAQYIAMLPAREDDAAAREWRVRCWRERLAPQGYSLHGDARGVERTRYDTAQLTPLGERLLGLTSWREQF</sequence>
<dbReference type="Pfam" id="PF05721">
    <property type="entry name" value="PhyH"/>
    <property type="match status" value="1"/>
</dbReference>
<evidence type="ECO:0000313" key="3">
    <source>
        <dbReference type="Proteomes" id="UP001216510"/>
    </source>
</evidence>